<protein>
    <recommendedName>
        <fullName evidence="19">Malonyl-CoA:ACP transacylase (MAT) domain-containing protein</fullName>
    </recommendedName>
</protein>
<dbReference type="GO" id="GO:0004312">
    <property type="term" value="F:fatty acid synthase activity"/>
    <property type="evidence" value="ECO:0007669"/>
    <property type="project" value="InterPro"/>
</dbReference>
<dbReference type="Gene3D" id="3.10.129.10">
    <property type="entry name" value="Hotdog Thioesterase"/>
    <property type="match status" value="1"/>
</dbReference>
<dbReference type="PIRSF" id="PIRSF005562">
    <property type="entry name" value="FAS_yeast_beta"/>
    <property type="match status" value="1"/>
</dbReference>
<dbReference type="InterPro" id="IPR013565">
    <property type="entry name" value="Fas1/AflB-like_central"/>
</dbReference>
<name>A0A4Z0Z8P7_9PEZI</name>
<dbReference type="InterPro" id="IPR040883">
    <property type="entry name" value="FAS_meander"/>
</dbReference>
<dbReference type="InterPro" id="IPR014043">
    <property type="entry name" value="Acyl_transferase_dom"/>
</dbReference>
<dbReference type="OrthoDB" id="4251012at2759"/>
<evidence type="ECO:0000256" key="12">
    <source>
        <dbReference type="ARBA" id="ARBA00048462"/>
    </source>
</evidence>
<keyword evidence="21" id="KW-1185">Reference proteome</keyword>
<keyword evidence="8" id="KW-0456">Lyase</keyword>
<dbReference type="PANTHER" id="PTHR10982">
    <property type="entry name" value="MALONYL COA-ACYL CARRIER PROTEIN TRANSACYLASE"/>
    <property type="match status" value="1"/>
</dbReference>
<dbReference type="Pfam" id="PF08354">
    <property type="entry name" value="Fas1-AflB-like_hel"/>
    <property type="match status" value="1"/>
</dbReference>
<evidence type="ECO:0000256" key="1">
    <source>
        <dbReference type="ARBA" id="ARBA00001055"/>
    </source>
</evidence>
<dbReference type="Gene3D" id="6.10.60.10">
    <property type="match status" value="1"/>
</dbReference>
<dbReference type="Gene3D" id="3.30.1120.100">
    <property type="match status" value="1"/>
</dbReference>
<dbReference type="STRING" id="37992.A0A4Z0Z8P7"/>
<dbReference type="SMART" id="SM00827">
    <property type="entry name" value="PKS_AT"/>
    <property type="match status" value="1"/>
</dbReference>
<keyword evidence="7 16" id="KW-0520">NAD</keyword>
<comment type="catalytic activity">
    <reaction evidence="11">
        <text>acetyl-CoA + n malonyl-CoA + 2n NADPH + 4n H(+) = a long-chain-acyl-CoA + n CoA + n CO2 + 2n NADP(+).</text>
        <dbReference type="EC" id="2.3.1.86"/>
    </reaction>
</comment>
<dbReference type="Pfam" id="PF01575">
    <property type="entry name" value="MaoC_dehydratas"/>
    <property type="match status" value="1"/>
</dbReference>
<dbReference type="GO" id="GO:0004321">
    <property type="term" value="F:fatty-acyl-CoA synthase activity"/>
    <property type="evidence" value="ECO:0007669"/>
    <property type="project" value="UniProtKB-EC"/>
</dbReference>
<evidence type="ECO:0000256" key="6">
    <source>
        <dbReference type="ARBA" id="ARBA00023002"/>
    </source>
</evidence>
<evidence type="ECO:0000313" key="20">
    <source>
        <dbReference type="EMBL" id="TGJ87333.1"/>
    </source>
</evidence>
<keyword evidence="5 16" id="KW-0521">NADP</keyword>
<proteinExistence type="inferred from homology"/>
<dbReference type="FunFam" id="3.20.20.70:FF:000078">
    <property type="entry name" value="Fatty acid synthase beta subunit dehydratase"/>
    <property type="match status" value="1"/>
</dbReference>
<dbReference type="Gene3D" id="3.20.20.70">
    <property type="entry name" value="Aldolase class I"/>
    <property type="match status" value="1"/>
</dbReference>
<evidence type="ECO:0000256" key="11">
    <source>
        <dbReference type="ARBA" id="ARBA00048237"/>
    </source>
</evidence>
<dbReference type="CDD" id="cd03447">
    <property type="entry name" value="FAS_MaoC"/>
    <property type="match status" value="1"/>
</dbReference>
<dbReference type="SUPFAM" id="SSF54637">
    <property type="entry name" value="Thioesterase/thiol ester dehydrase-isomerase"/>
    <property type="match status" value="1"/>
</dbReference>
<dbReference type="Pfam" id="PF17951">
    <property type="entry name" value="FAS_meander"/>
    <property type="match status" value="1"/>
</dbReference>
<comment type="subunit">
    <text evidence="10">[Alpha(6)beta(6)] hexamers of two multifunctional subunits (alpha and beta).</text>
</comment>
<keyword evidence="6 16" id="KW-0560">Oxidoreductase</keyword>
<dbReference type="InterPro" id="IPR001227">
    <property type="entry name" value="Ac_transferase_dom_sf"/>
</dbReference>
<sequence>MSSEGSPSSFDEINPTPEYTETPGRFTINYLDVEQELALGLSDAYLLNEHLRPFIASLAQSESQTDGKTLMSSAALTFKFLEYLLGRNVPPGAQIRLFYAVHTDVMQKKDVHNFVRGLPDGTSTQKSILRTFMMLQAKLAFPLLSSPSALPKIAKDPKTSIIMAFGGQGATNNACVDDLAELYSLYQPLVGSLVASLSAALNSLSRHADTNSFYLGREIDVLEWLADPSTRPEKAFIGSAAISFPVIGLTGLLHYCIICKLLGKTPGEMGQLLSGTTGHSQGIVIAAAVSKSHSWESFFDEARWAVELLFWIGYESHVSAPGSPISQSMINDSVQNGYGTPSYMLLVRGVRRRRLEDFIATNNKHLRRHEQLHLALINSSKDHVVAGPPRSLQGLISSLRQTCAVDGADQSRVPYGKRKPVIIFQYLPISSPFHSPYLQAAAGRVKSRMAKSWSEAATINSLRIPVFHTKNGADMRKVYNSETDVTALLVDAVTTNVVDWPKTMRFDGDKSASHIITLGPARFSDMVYKMVDGYGVRVIDGARLDAADSSIIGSKAEIFTQTVSDLTTSTTSWHEKFQPRLVMYSDGNYHLETRLNSVLRAPPIITAGMTPTTVPWDFVSAVINAGYHIELAGGGYQSSAAMETAIEKVAASIPAGRGITCNLIYVDPKAIGYQIPLIRQLVRRGVPIEGLTIGAGVPSPDVAAEYIETLGIKHISFKPGSIRAIREVIDIAKRHPTFPIILQWTGGRGGGHHSCEDFEEPLLEMYSEIRRHENIYLVVGSGFGNGAGILPYLTGSWSLQLGKPAMPCDGVLLGSRMMVATDAHTSAGVKKLLLKAPGVEDEKWENSYLQAEASGGVLTVTSEMGQPIHKLATRGVRLWKDLDDTIFSLPKPERKPALLKRKAEIIRRLNEDFAKPWFGQNADGQSVDVEDMTYGEVISRLVQLMYVSHQHRWVNPSYLELVRDFTVRSVERVGSGTLDTSWFNEPESLTQHITKICPGLAVQLIHPEDVRFFVQSCKKRGRKPVNFVVALDDDFEHWFKKDSLWQSEDLDAVIDQDPERVCILQSPVSVRYATRDDQSAKNILDEIHVDLVAMMRGMIEYNVRPKLRPGMALLSRPTPQNMIIDQMEDRIVYKPMPGHDLPSYETWVERLKSHASASILALVCEETLFESASKRCRPNPFRRIFAPQQGYSLVLNRVSKEARLRDELTGQTVVFVQPLSSSHLRIEVTHRDPAVPSGSASLVLELDYDEHTRQLVDATENRDRLIQEFYARLWLVQGMADRHGRLTDVFSGGKFELTQGLQSSLHSVVSHAFIGASPVSPTDVLPLESAVIASWEAIMRPLLIDDLQGDLMRLVHQSINVEYVSDVSPMIVGELVTSESSIRSITIEASGKSIAVEAKILREGRHIATVTSKFFIKGKFPQDQVTFQKKDEPLVELKISSNIDEAVLRDRSWLKLDDPSVSLVGKTLLFQMHTSSQWTSHNSATSLSIRGTVDEKLWNGNRRKLGSLVFDAPDSHGNPVLEFLQRKGETIDGRVPLQNPGWTGDSEVSVLAPSHTHLYAKVSGDCNPIHGSRVFAEMAELPGPIMHGMYTMAVSRRVVEDMVIPGEPERLRRFDASFVSIVMPNDKVVVKISHVAMKSGNMIFEVVARLEESDEEVLRGEAEITQPSTAYIFTGQGSQSVGMGMALYDSCPVAKSIYDEMDNHLRELYGFSILKLIRENPKEITLHFRGRQGQKILSNYLDLKTELPTEDGLRRSAPIIPGLSRNSTSYTFSEGRGLLYATHFAQPAIILVEKAMFEHMRSKGLIQEGAMFAGHSLGEYGALSSMAPFVDFKDMLSTAFYRGLMMQFAIPRDENGQTGYSMMAANPGRVGKHFDDNALKTLVRHIAQESGTLLEIVNLNVEGDQYVCAGHVQNLSCLTEVLNAVAERRVKPKEIEEFLTASAPQATSFGAAIAQQIALSKSLPLNVDIPRGKATISLKGIDVPFHSARMRFWIPTFRNFFLEHVKPEDIRLDQLAGNFVPNLVGKPFSLDKAFFKEASMTTGSVILEGLVH</sequence>
<dbReference type="Gene3D" id="1.20.930.70">
    <property type="match status" value="1"/>
</dbReference>
<comment type="catalytic activity">
    <reaction evidence="1">
        <text>a (3R)-hydroxyacyl-[ACP] = a (2E)-enoyl-[ACP] + H2O</text>
        <dbReference type="Rhea" id="RHEA:13097"/>
        <dbReference type="Rhea" id="RHEA-COMP:9925"/>
        <dbReference type="Rhea" id="RHEA-COMP:9945"/>
        <dbReference type="ChEBI" id="CHEBI:15377"/>
        <dbReference type="ChEBI" id="CHEBI:78784"/>
        <dbReference type="ChEBI" id="CHEBI:78827"/>
        <dbReference type="EC" id="4.2.1.59"/>
    </reaction>
</comment>
<dbReference type="FunFam" id="3.30.70.3330:FF:000001">
    <property type="entry name" value="Fatty acid synthase subunit beta dehydratase"/>
    <property type="match status" value="1"/>
</dbReference>
<dbReference type="FunFam" id="3.40.366.10:FF:000006">
    <property type="entry name" value="Fatty acid synthase beta subunit dehydratase"/>
    <property type="match status" value="1"/>
</dbReference>
<evidence type="ECO:0000256" key="14">
    <source>
        <dbReference type="ARBA" id="ARBA00048572"/>
    </source>
</evidence>
<dbReference type="PRINTS" id="PR01483">
    <property type="entry name" value="FASYNTHASE"/>
</dbReference>
<evidence type="ECO:0000256" key="17">
    <source>
        <dbReference type="PIRSR" id="PIRSR005562-1"/>
    </source>
</evidence>
<dbReference type="InterPro" id="IPR013785">
    <property type="entry name" value="Aldolase_TIM"/>
</dbReference>
<dbReference type="GO" id="GO:0004314">
    <property type="term" value="F:[acyl-carrier-protein] S-malonyltransferase activity"/>
    <property type="evidence" value="ECO:0007669"/>
    <property type="project" value="UniProtKB-EC"/>
</dbReference>
<dbReference type="InterPro" id="IPR016035">
    <property type="entry name" value="Acyl_Trfase/lysoPLipase"/>
</dbReference>
<comment type="similarity">
    <text evidence="2 16">Belongs to the fungal fatty acid synthetase subunit beta family.</text>
</comment>
<evidence type="ECO:0000259" key="19">
    <source>
        <dbReference type="SMART" id="SM00827"/>
    </source>
</evidence>
<reference evidence="20 21" key="1">
    <citation type="submission" date="2019-03" db="EMBL/GenBank/DDBJ databases">
        <title>Draft genome sequence of Xylaria hypoxylon DSM 108379, a ubiquitous saprotrophic-parasitic fungi on hardwood.</title>
        <authorList>
            <person name="Buettner E."/>
            <person name="Leonhardt S."/>
            <person name="Gebauer A.M."/>
            <person name="Liers C."/>
            <person name="Hofrichter M."/>
            <person name="Kellner H."/>
        </authorList>
    </citation>
    <scope>NUCLEOTIDE SEQUENCE [LARGE SCALE GENOMIC DNA]</scope>
    <source>
        <strain evidence="20 21">DSM 108379</strain>
    </source>
</reference>
<evidence type="ECO:0000256" key="3">
    <source>
        <dbReference type="ARBA" id="ARBA00022679"/>
    </source>
</evidence>
<evidence type="ECO:0000256" key="10">
    <source>
        <dbReference type="ARBA" id="ARBA00033756"/>
    </source>
</evidence>
<evidence type="ECO:0000256" key="18">
    <source>
        <dbReference type="SAM" id="MobiDB-lite"/>
    </source>
</evidence>
<dbReference type="InterPro" id="IPR002539">
    <property type="entry name" value="MaoC-like_dom"/>
</dbReference>
<evidence type="ECO:0000256" key="16">
    <source>
        <dbReference type="PIRNR" id="PIRNR005562"/>
    </source>
</evidence>
<dbReference type="Gene3D" id="2.40.128.700">
    <property type="match status" value="1"/>
</dbReference>
<evidence type="ECO:0000256" key="4">
    <source>
        <dbReference type="ARBA" id="ARBA00022801"/>
    </source>
</evidence>
<dbReference type="SUPFAM" id="SSF51395">
    <property type="entry name" value="FMN-linked oxidoreductases"/>
    <property type="match status" value="1"/>
</dbReference>
<dbReference type="PANTHER" id="PTHR10982:SF21">
    <property type="entry name" value="FATTY ACID SYNTHASE SUBUNIT BETA"/>
    <property type="match status" value="1"/>
</dbReference>
<dbReference type="Proteomes" id="UP000297716">
    <property type="component" value="Unassembled WGS sequence"/>
</dbReference>
<comment type="catalytic activity">
    <reaction evidence="12">
        <text>holo-[ACP] + malonyl-CoA = malonyl-[ACP] + CoA</text>
        <dbReference type="Rhea" id="RHEA:41792"/>
        <dbReference type="Rhea" id="RHEA-COMP:9623"/>
        <dbReference type="Rhea" id="RHEA-COMP:9685"/>
        <dbReference type="ChEBI" id="CHEBI:57287"/>
        <dbReference type="ChEBI" id="CHEBI:57384"/>
        <dbReference type="ChEBI" id="CHEBI:64479"/>
        <dbReference type="ChEBI" id="CHEBI:78449"/>
        <dbReference type="EC" id="2.3.1.39"/>
    </reaction>
</comment>
<keyword evidence="3 16" id="KW-0808">Transferase</keyword>
<organism evidence="20 21">
    <name type="scientific">Xylaria hypoxylon</name>
    <dbReference type="NCBI Taxonomy" id="37992"/>
    <lineage>
        <taxon>Eukaryota</taxon>
        <taxon>Fungi</taxon>
        <taxon>Dikarya</taxon>
        <taxon>Ascomycota</taxon>
        <taxon>Pezizomycotina</taxon>
        <taxon>Sordariomycetes</taxon>
        <taxon>Xylariomycetidae</taxon>
        <taxon>Xylariales</taxon>
        <taxon>Xylariaceae</taxon>
        <taxon>Xylaria</taxon>
    </lineage>
</organism>
<accession>A0A4Z0Z8P7</accession>
<evidence type="ECO:0000256" key="7">
    <source>
        <dbReference type="ARBA" id="ARBA00023027"/>
    </source>
</evidence>
<dbReference type="GO" id="GO:0004318">
    <property type="term" value="F:enoyl-[acyl-carrier-protein] reductase (NADH) activity"/>
    <property type="evidence" value="ECO:0007669"/>
    <property type="project" value="UniProtKB-UniRule"/>
</dbReference>
<keyword evidence="4 16" id="KW-0378">Hydrolase</keyword>
<dbReference type="Pfam" id="PF00698">
    <property type="entry name" value="Acyl_transf_1"/>
    <property type="match status" value="1"/>
</dbReference>
<dbReference type="InterPro" id="IPR003965">
    <property type="entry name" value="Fatty_acid_synthase"/>
</dbReference>
<dbReference type="GO" id="GO:0006633">
    <property type="term" value="P:fatty acid biosynthetic process"/>
    <property type="evidence" value="ECO:0007669"/>
    <property type="project" value="InterPro"/>
</dbReference>
<evidence type="ECO:0000256" key="15">
    <source>
        <dbReference type="ARBA" id="ARBA00048835"/>
    </source>
</evidence>
<dbReference type="GO" id="GO:0016297">
    <property type="term" value="F:fatty acyl-[ACP] hydrolase activity"/>
    <property type="evidence" value="ECO:0007669"/>
    <property type="project" value="UniProtKB-EC"/>
</dbReference>
<dbReference type="Gene3D" id="3.30.70.3330">
    <property type="match status" value="1"/>
</dbReference>
<dbReference type="InterPro" id="IPR050830">
    <property type="entry name" value="Fungal_FAS"/>
</dbReference>
<dbReference type="InterPro" id="IPR029069">
    <property type="entry name" value="HotDog_dom_sf"/>
</dbReference>
<dbReference type="InterPro" id="IPR016452">
    <property type="entry name" value="Fas1/AflB-like"/>
</dbReference>
<dbReference type="EMBL" id="SKBN01000015">
    <property type="protein sequence ID" value="TGJ87333.1"/>
    <property type="molecule type" value="Genomic_DNA"/>
</dbReference>
<evidence type="ECO:0000256" key="5">
    <source>
        <dbReference type="ARBA" id="ARBA00022857"/>
    </source>
</evidence>
<dbReference type="Gene3D" id="6.20.240.10">
    <property type="match status" value="1"/>
</dbReference>
<feature type="compositionally biased region" description="Polar residues" evidence="18">
    <location>
        <begin position="1"/>
        <end position="11"/>
    </location>
</feature>
<keyword evidence="9" id="KW-0511">Multifunctional enzyme</keyword>
<evidence type="ECO:0000256" key="8">
    <source>
        <dbReference type="ARBA" id="ARBA00023239"/>
    </source>
</evidence>
<evidence type="ECO:0000256" key="9">
    <source>
        <dbReference type="ARBA" id="ARBA00023268"/>
    </source>
</evidence>
<dbReference type="Pfam" id="PF22235">
    <property type="entry name" value="FAS1_thioest_ins"/>
    <property type="match status" value="1"/>
</dbReference>
<dbReference type="Pfam" id="PF16073">
    <property type="entry name" value="SAT"/>
    <property type="match status" value="1"/>
</dbReference>
<dbReference type="GO" id="GO:0005835">
    <property type="term" value="C:fatty acid synthase complex"/>
    <property type="evidence" value="ECO:0007669"/>
    <property type="project" value="UniProtKB-UniRule"/>
</dbReference>
<feature type="active site" description="For acetyltransferase activity" evidence="17">
    <location>
        <position position="280"/>
    </location>
</feature>
<dbReference type="GO" id="GO:0019171">
    <property type="term" value="F:(3R)-hydroxyacyl-[acyl-carrier-protein] dehydratase activity"/>
    <property type="evidence" value="ECO:0007669"/>
    <property type="project" value="UniProtKB-EC"/>
</dbReference>
<feature type="active site" description="For malonyltransferase activity" evidence="17">
    <location>
        <position position="1816"/>
    </location>
</feature>
<comment type="catalytic activity">
    <reaction evidence="13">
        <text>(9Z)-octadecenoyl-[ACP] + H2O = (9Z)-octadecenoate + holo-[ACP] + H(+)</text>
        <dbReference type="Rhea" id="RHEA:15057"/>
        <dbReference type="Rhea" id="RHEA-COMP:9685"/>
        <dbReference type="Rhea" id="RHEA-COMP:9924"/>
        <dbReference type="ChEBI" id="CHEBI:15377"/>
        <dbReference type="ChEBI" id="CHEBI:15378"/>
        <dbReference type="ChEBI" id="CHEBI:30823"/>
        <dbReference type="ChEBI" id="CHEBI:64479"/>
        <dbReference type="ChEBI" id="CHEBI:78783"/>
        <dbReference type="EC" id="3.1.2.14"/>
    </reaction>
</comment>
<dbReference type="InterPro" id="IPR032088">
    <property type="entry name" value="SAT"/>
</dbReference>
<comment type="caution">
    <text evidence="20">The sequence shown here is derived from an EMBL/GenBank/DDBJ whole genome shotgun (WGS) entry which is preliminary data.</text>
</comment>
<evidence type="ECO:0000313" key="21">
    <source>
        <dbReference type="Proteomes" id="UP000297716"/>
    </source>
</evidence>
<dbReference type="SUPFAM" id="SSF52151">
    <property type="entry name" value="FabD/lysophospholipase-like"/>
    <property type="match status" value="2"/>
</dbReference>
<feature type="domain" description="Malonyl-CoA:ACP transacylase (MAT)" evidence="19">
    <location>
        <begin position="1672"/>
        <end position="1980"/>
    </location>
</feature>
<comment type="catalytic activity">
    <reaction evidence="14">
        <text>a 2,3-saturated acyl-[ACP] + NAD(+) = a (2E)-enoyl-[ACP] + NADH + H(+)</text>
        <dbReference type="Rhea" id="RHEA:10240"/>
        <dbReference type="Rhea" id="RHEA-COMP:9925"/>
        <dbReference type="Rhea" id="RHEA-COMP:9926"/>
        <dbReference type="ChEBI" id="CHEBI:15378"/>
        <dbReference type="ChEBI" id="CHEBI:57540"/>
        <dbReference type="ChEBI" id="CHEBI:57945"/>
        <dbReference type="ChEBI" id="CHEBI:78784"/>
        <dbReference type="ChEBI" id="CHEBI:78785"/>
        <dbReference type="EC" id="1.3.1.9"/>
    </reaction>
</comment>
<comment type="catalytic activity">
    <reaction evidence="15">
        <text>holo-[ACP] + acetyl-CoA = acetyl-[ACP] + CoA</text>
        <dbReference type="Rhea" id="RHEA:41788"/>
        <dbReference type="Rhea" id="RHEA-COMP:9621"/>
        <dbReference type="Rhea" id="RHEA-COMP:9685"/>
        <dbReference type="ChEBI" id="CHEBI:57287"/>
        <dbReference type="ChEBI" id="CHEBI:57288"/>
        <dbReference type="ChEBI" id="CHEBI:64479"/>
        <dbReference type="ChEBI" id="CHEBI:78446"/>
        <dbReference type="EC" id="2.3.1.38"/>
    </reaction>
</comment>
<feature type="region of interest" description="Disordered" evidence="18">
    <location>
        <begin position="1"/>
        <end position="21"/>
    </location>
</feature>
<gene>
    <name evidence="20" type="ORF">E0Z10_g1462</name>
</gene>
<evidence type="ECO:0000256" key="13">
    <source>
        <dbReference type="ARBA" id="ARBA00048536"/>
    </source>
</evidence>
<dbReference type="Gene3D" id="3.40.366.10">
    <property type="entry name" value="Malonyl-Coenzyme A Acyl Carrier Protein, domain 2"/>
    <property type="match status" value="3"/>
</dbReference>
<evidence type="ECO:0000256" key="2">
    <source>
        <dbReference type="ARBA" id="ARBA00010009"/>
    </source>
</evidence>
<dbReference type="GO" id="GO:0004313">
    <property type="term" value="F:[acyl-carrier-protein] S-acetyltransferase activity"/>
    <property type="evidence" value="ECO:0007669"/>
    <property type="project" value="UniProtKB-EC"/>
</dbReference>